<dbReference type="Gene3D" id="2.40.160.10">
    <property type="entry name" value="Porin"/>
    <property type="match status" value="1"/>
</dbReference>
<dbReference type="NCBIfam" id="NF033923">
    <property type="entry name" value="opr_proin_2"/>
    <property type="match status" value="1"/>
</dbReference>
<gene>
    <name evidence="2" type="ORF">C0630_14465</name>
</gene>
<dbReference type="GO" id="GO:0015288">
    <property type="term" value="F:porin activity"/>
    <property type="evidence" value="ECO:0007669"/>
    <property type="project" value="InterPro"/>
</dbReference>
<reference evidence="2 3" key="1">
    <citation type="submission" date="2017-11" db="EMBL/GenBank/DDBJ databases">
        <title>Genome-resolved metagenomics identifies genetic mobility, metabolic interactions, and unexpected diversity in perchlorate-reducing communities.</title>
        <authorList>
            <person name="Barnum T.P."/>
            <person name="Figueroa I.A."/>
            <person name="Carlstrom C.I."/>
            <person name="Lucas L.N."/>
            <person name="Engelbrektson A.L."/>
            <person name="Coates J.D."/>
        </authorList>
    </citation>
    <scope>NUCLEOTIDE SEQUENCE [LARGE SCALE GENOMIC DNA]</scope>
    <source>
        <strain evidence="2">BM301</strain>
    </source>
</reference>
<dbReference type="STRING" id="1111735.GCA_000428045_02121"/>
<protein>
    <recommendedName>
        <fullName evidence="1">Porin domain-containing protein</fullName>
    </recommendedName>
</protein>
<dbReference type="AlphaFoldDB" id="A0A2N6CU45"/>
<comment type="caution">
    <text evidence="2">The sequence shown here is derived from an EMBL/GenBank/DDBJ whole genome shotgun (WGS) entry which is preliminary data.</text>
</comment>
<dbReference type="NCBIfam" id="NF033922">
    <property type="entry name" value="opr_porin_1"/>
    <property type="match status" value="1"/>
</dbReference>
<dbReference type="GO" id="GO:0016020">
    <property type="term" value="C:membrane"/>
    <property type="evidence" value="ECO:0007669"/>
    <property type="project" value="InterPro"/>
</dbReference>
<name>A0A2N6CU45_9GAMM</name>
<dbReference type="InterPro" id="IPR033900">
    <property type="entry name" value="Gram_neg_porin_domain"/>
</dbReference>
<dbReference type="EMBL" id="PKUN01000023">
    <property type="protein sequence ID" value="PLX60648.1"/>
    <property type="molecule type" value="Genomic_DNA"/>
</dbReference>
<evidence type="ECO:0000259" key="1">
    <source>
        <dbReference type="Pfam" id="PF13609"/>
    </source>
</evidence>
<organism evidence="2 3">
    <name type="scientific">Sedimenticola selenatireducens</name>
    <dbReference type="NCBI Taxonomy" id="191960"/>
    <lineage>
        <taxon>Bacteria</taxon>
        <taxon>Pseudomonadati</taxon>
        <taxon>Pseudomonadota</taxon>
        <taxon>Gammaproteobacteria</taxon>
        <taxon>Chromatiales</taxon>
        <taxon>Sedimenticolaceae</taxon>
        <taxon>Sedimenticola</taxon>
    </lineage>
</organism>
<dbReference type="InterPro" id="IPR023614">
    <property type="entry name" value="Porin_dom_sf"/>
</dbReference>
<evidence type="ECO:0000313" key="2">
    <source>
        <dbReference type="EMBL" id="PLX60648.1"/>
    </source>
</evidence>
<proteinExistence type="predicted"/>
<feature type="domain" description="Porin" evidence="1">
    <location>
        <begin position="30"/>
        <end position="365"/>
    </location>
</feature>
<dbReference type="Proteomes" id="UP000235015">
    <property type="component" value="Unassembled WGS sequence"/>
</dbReference>
<sequence length="381" mass="40587">MATTDTTLSTYPQTQGDNVKKHYLGVAIISLLTSYGAQADNLSDAFKNGTVSGDLNLFYKGIDNRSSTDSGYGTGFLGLKYETAPLNGLQMGLALRHGSELDEDNPGDSDEGVGTLVTEAYLSYRGDGFGAVLGRQAVDLEWVGDYHEAVTLTSDMLPATELTAGYSRSLAVADEDDLRHSFTDIGDNGAWFLDAKVSPAEGLVLNPYYIHVNDIFDGLGLKADFEHASGLGLTAHYAASDVEVAGEADGAILHLELRGTMGGLALAAGYIDTDRQCGVGHLDDLGENINPLEDGNQVYVADAQTWYLGAEYSIGHATLGLIVGHSDYAGNSEEREINLALGYDLADIAENLSVNLVYADIDADANSDDYEKLTLMLSYGF</sequence>
<evidence type="ECO:0000313" key="3">
    <source>
        <dbReference type="Proteomes" id="UP000235015"/>
    </source>
</evidence>
<accession>A0A2N6CU45</accession>
<dbReference type="SUPFAM" id="SSF56935">
    <property type="entry name" value="Porins"/>
    <property type="match status" value="1"/>
</dbReference>
<dbReference type="Pfam" id="PF13609">
    <property type="entry name" value="Porin_4"/>
    <property type="match status" value="1"/>
</dbReference>